<accession>A0AAV7JW56</accession>
<reference evidence="1 2" key="1">
    <citation type="journal article" date="2023" name="BMC Biol.">
        <title>The compact genome of the sponge Oopsacas minuta (Hexactinellida) is lacking key metazoan core genes.</title>
        <authorList>
            <person name="Santini S."/>
            <person name="Schenkelaars Q."/>
            <person name="Jourda C."/>
            <person name="Duchesne M."/>
            <person name="Belahbib H."/>
            <person name="Rocher C."/>
            <person name="Selva M."/>
            <person name="Riesgo A."/>
            <person name="Vervoort M."/>
            <person name="Leys S.P."/>
            <person name="Kodjabachian L."/>
            <person name="Le Bivic A."/>
            <person name="Borchiellini C."/>
            <person name="Claverie J.M."/>
            <person name="Renard E."/>
        </authorList>
    </citation>
    <scope>NUCLEOTIDE SEQUENCE [LARGE SCALE GENOMIC DNA]</scope>
    <source>
        <strain evidence="1">SPO-2</strain>
    </source>
</reference>
<dbReference type="Gene3D" id="2.120.10.30">
    <property type="entry name" value="TolB, C-terminal domain"/>
    <property type="match status" value="2"/>
</dbReference>
<dbReference type="Proteomes" id="UP001165289">
    <property type="component" value="Unassembled WGS sequence"/>
</dbReference>
<evidence type="ECO:0000313" key="2">
    <source>
        <dbReference type="Proteomes" id="UP001165289"/>
    </source>
</evidence>
<name>A0AAV7JW56_9METZ</name>
<comment type="caution">
    <text evidence="1">The sequence shown here is derived from an EMBL/GenBank/DDBJ whole genome shotgun (WGS) entry which is preliminary data.</text>
</comment>
<evidence type="ECO:0000313" key="1">
    <source>
        <dbReference type="EMBL" id="KAI6652891.1"/>
    </source>
</evidence>
<gene>
    <name evidence="1" type="ORF">LOD99_4277</name>
</gene>
<dbReference type="GO" id="GO:0043161">
    <property type="term" value="P:proteasome-mediated ubiquitin-dependent protein catabolic process"/>
    <property type="evidence" value="ECO:0007669"/>
    <property type="project" value="TreeGrafter"/>
</dbReference>
<dbReference type="CDD" id="cd05819">
    <property type="entry name" value="NHL"/>
    <property type="match status" value="1"/>
</dbReference>
<dbReference type="EMBL" id="JAKMXF010000297">
    <property type="protein sequence ID" value="KAI6652891.1"/>
    <property type="molecule type" value="Genomic_DNA"/>
</dbReference>
<proteinExistence type="predicted"/>
<dbReference type="GO" id="GO:0008270">
    <property type="term" value="F:zinc ion binding"/>
    <property type="evidence" value="ECO:0007669"/>
    <property type="project" value="UniProtKB-KW"/>
</dbReference>
<dbReference type="GO" id="GO:0000209">
    <property type="term" value="P:protein polyubiquitination"/>
    <property type="evidence" value="ECO:0007669"/>
    <property type="project" value="TreeGrafter"/>
</dbReference>
<organism evidence="1 2">
    <name type="scientific">Oopsacas minuta</name>
    <dbReference type="NCBI Taxonomy" id="111878"/>
    <lineage>
        <taxon>Eukaryota</taxon>
        <taxon>Metazoa</taxon>
        <taxon>Porifera</taxon>
        <taxon>Hexactinellida</taxon>
        <taxon>Hexasterophora</taxon>
        <taxon>Lyssacinosida</taxon>
        <taxon>Leucopsacidae</taxon>
        <taxon>Oopsacas</taxon>
    </lineage>
</organism>
<dbReference type="GO" id="GO:0061630">
    <property type="term" value="F:ubiquitin protein ligase activity"/>
    <property type="evidence" value="ECO:0007669"/>
    <property type="project" value="TreeGrafter"/>
</dbReference>
<keyword evidence="2" id="KW-1185">Reference proteome</keyword>
<protein>
    <submittedName>
        <fullName evidence="1">PEP-CTERM domain protein</fullName>
    </submittedName>
</protein>
<dbReference type="InterPro" id="IPR011042">
    <property type="entry name" value="6-blade_b-propeller_TolB-like"/>
</dbReference>
<dbReference type="InterPro" id="IPR050952">
    <property type="entry name" value="TRIM-NHL_E3_ligases"/>
</dbReference>
<dbReference type="AlphaFoldDB" id="A0AAV7JW56"/>
<dbReference type="SUPFAM" id="SSF101898">
    <property type="entry name" value="NHL repeat"/>
    <property type="match status" value="1"/>
</dbReference>
<sequence>MGNFHRPPIKPVKHPVQSQDYIKPVMLLRRNDSLNTPCYPYGIAIQKCTHHIFVTDGRPFGRISIFTSSFNFITTFNYPGMLSPCGIAIQNDNIFVSDTAGIVFSFQEDIGFCQVSSVSGRSFNFLGLRGIALSQDGRLYIAEQYHDRIQVLNSDDLKLIYRLSHRSLKNPVNVIVNESELYVLGFGVHVFSLNGDMHRSIIQQKVGSFTILSSRFFCMDSQNIIITDSNNNRIQVYSNQGQLIYSIITGGEFDRILQYSRGIAMTSESNIVVACVDGIYQFKNPINTI</sequence>
<dbReference type="PANTHER" id="PTHR24104:SF25">
    <property type="entry name" value="PROTEIN LIN-41"/>
    <property type="match status" value="1"/>
</dbReference>
<dbReference type="PANTHER" id="PTHR24104">
    <property type="entry name" value="E3 UBIQUITIN-PROTEIN LIGASE NHLRC1-RELATED"/>
    <property type="match status" value="1"/>
</dbReference>